<evidence type="ECO:0000259" key="2">
    <source>
        <dbReference type="Pfam" id="PF01551"/>
    </source>
</evidence>
<evidence type="ECO:0000256" key="1">
    <source>
        <dbReference type="SAM" id="SignalP"/>
    </source>
</evidence>
<sequence length="563" mass="62853">MKILCQLMCIFCFINGIIAQAQTGYPQNYFRNPLNIPMQLAANFGAVRTNHFHMGLDLRTNSQENLSVVAAAEGYVSRIKVERYGFGNAIYITHPNGYTTVYAHLNKYYDKLDNYVKERQYKDEKWEQDITFQPEQFPVTKGQLIALSGNTGGSAGPHLHFEIRDTKTEECLNPLLFGFAIPDHVAPVVSGLYWYDRRFSTYDPGANAIAVKKLGSNYTSEVVRVNSPVISFAIKAVDKADKGFNLGIYQAELLMDGKMIYGFSIDKVSYDDSRYLNGCIDYTQFIRDKKSIQHLSVLPGMKLQNYSSIPKQSGIISLPDEEVHTIEIVLKDVKGNTSRLTTKVQLNASGNQVIPTGKTIMPGESKTITTQNAEINFSKNAVYDAVNFNMSEKSDADPNAVSGTIVLHSPYIPVHDNYTIKIKSDRKLTTMEKEKVVVLLDYGSDKMVVKGKWKGDWAEGQFNRLGTAKLILDHGLPTVSAGWKEGSLVSSTSLRLKGTTKVGDIVSFRAELDGQWLRFARTKDDFVYVFDEKCPKGSGSHTLKVTTVNTAGSSNIQTFTFQR</sequence>
<reference evidence="3 4" key="1">
    <citation type="submission" date="2018-06" db="EMBL/GenBank/DDBJ databases">
        <title>Novel Chryseobacterium species.</title>
        <authorList>
            <person name="Newman J."/>
            <person name="Hugo C."/>
            <person name="Oosthuizen L."/>
            <person name="Charimba G."/>
        </authorList>
    </citation>
    <scope>NUCLEOTIDE SEQUENCE [LARGE SCALE GENOMIC DNA]</scope>
    <source>
        <strain evidence="3 4">7_F195</strain>
    </source>
</reference>
<dbReference type="Gene3D" id="2.70.70.10">
    <property type="entry name" value="Glucose Permease (Domain IIA)"/>
    <property type="match status" value="1"/>
</dbReference>
<dbReference type="InterPro" id="IPR016047">
    <property type="entry name" value="M23ase_b-sheet_dom"/>
</dbReference>
<gene>
    <name evidence="3" type="ORF">DRF67_08190</name>
</gene>
<dbReference type="PANTHER" id="PTHR21666">
    <property type="entry name" value="PEPTIDASE-RELATED"/>
    <property type="match status" value="1"/>
</dbReference>
<dbReference type="OrthoDB" id="9810477at2"/>
<dbReference type="InterPro" id="IPR011055">
    <property type="entry name" value="Dup_hybrid_motif"/>
</dbReference>
<accession>A0A3D9B3Z5</accession>
<evidence type="ECO:0000313" key="4">
    <source>
        <dbReference type="Proteomes" id="UP000256257"/>
    </source>
</evidence>
<dbReference type="InterPro" id="IPR050570">
    <property type="entry name" value="Cell_wall_metabolism_enzyme"/>
</dbReference>
<feature type="domain" description="M23ase beta-sheet core" evidence="2">
    <location>
        <begin position="138"/>
        <end position="167"/>
    </location>
</feature>
<protein>
    <submittedName>
        <fullName evidence="3">M23 family peptidase</fullName>
    </submittedName>
</protein>
<keyword evidence="4" id="KW-1185">Reference proteome</keyword>
<feature type="signal peptide" evidence="1">
    <location>
        <begin position="1"/>
        <end position="21"/>
    </location>
</feature>
<organism evidence="3 4">
    <name type="scientific">Chryseobacterium pennipullorum</name>
    <dbReference type="NCBI Taxonomy" id="2258963"/>
    <lineage>
        <taxon>Bacteria</taxon>
        <taxon>Pseudomonadati</taxon>
        <taxon>Bacteroidota</taxon>
        <taxon>Flavobacteriia</taxon>
        <taxon>Flavobacteriales</taxon>
        <taxon>Weeksellaceae</taxon>
        <taxon>Chryseobacterium group</taxon>
        <taxon>Chryseobacterium</taxon>
    </lineage>
</organism>
<keyword evidence="1" id="KW-0732">Signal</keyword>
<dbReference type="EMBL" id="QNVV01000005">
    <property type="protein sequence ID" value="REC48303.1"/>
    <property type="molecule type" value="Genomic_DNA"/>
</dbReference>
<feature type="chain" id="PRO_5017767516" evidence="1">
    <location>
        <begin position="22"/>
        <end position="563"/>
    </location>
</feature>
<dbReference type="SUPFAM" id="SSF51261">
    <property type="entry name" value="Duplicated hybrid motif"/>
    <property type="match status" value="1"/>
</dbReference>
<dbReference type="PANTHER" id="PTHR21666:SF285">
    <property type="entry name" value="M23 FAMILY METALLOPEPTIDASE"/>
    <property type="match status" value="1"/>
</dbReference>
<dbReference type="Pfam" id="PF01551">
    <property type="entry name" value="Peptidase_M23"/>
    <property type="match status" value="2"/>
</dbReference>
<dbReference type="CDD" id="cd12797">
    <property type="entry name" value="M23_peptidase"/>
    <property type="match status" value="1"/>
</dbReference>
<name>A0A3D9B3Z5_9FLAO</name>
<comment type="caution">
    <text evidence="3">The sequence shown here is derived from an EMBL/GenBank/DDBJ whole genome shotgun (WGS) entry which is preliminary data.</text>
</comment>
<proteinExistence type="predicted"/>
<dbReference type="Proteomes" id="UP000256257">
    <property type="component" value="Unassembled WGS sequence"/>
</dbReference>
<feature type="domain" description="M23ase beta-sheet core" evidence="2">
    <location>
        <begin position="52"/>
        <end position="120"/>
    </location>
</feature>
<dbReference type="GO" id="GO:0004222">
    <property type="term" value="F:metalloendopeptidase activity"/>
    <property type="evidence" value="ECO:0007669"/>
    <property type="project" value="TreeGrafter"/>
</dbReference>
<dbReference type="AlphaFoldDB" id="A0A3D9B3Z5"/>
<dbReference type="RefSeq" id="WP_115927806.1">
    <property type="nucleotide sequence ID" value="NZ_QNVV01000005.1"/>
</dbReference>
<evidence type="ECO:0000313" key="3">
    <source>
        <dbReference type="EMBL" id="REC48303.1"/>
    </source>
</evidence>